<dbReference type="EMBL" id="JACIFF010000001">
    <property type="protein sequence ID" value="MBB4077425.1"/>
    <property type="molecule type" value="Genomic_DNA"/>
</dbReference>
<feature type="transmembrane region" description="Helical" evidence="1">
    <location>
        <begin position="6"/>
        <end position="24"/>
    </location>
</feature>
<evidence type="ECO:0000256" key="1">
    <source>
        <dbReference type="SAM" id="Phobius"/>
    </source>
</evidence>
<gene>
    <name evidence="2" type="ORF">GGR28_000026</name>
</gene>
<dbReference type="RefSeq" id="WP_183493689.1">
    <property type="nucleotide sequence ID" value="NZ_JACIFF010000001.1"/>
</dbReference>
<keyword evidence="1" id="KW-0812">Transmembrane</keyword>
<dbReference type="Proteomes" id="UP000576209">
    <property type="component" value="Unassembled WGS sequence"/>
</dbReference>
<name>A0A840E123_9BACT</name>
<keyword evidence="1" id="KW-1133">Transmembrane helix</keyword>
<comment type="caution">
    <text evidence="2">The sequence shown here is derived from an EMBL/GenBank/DDBJ whole genome shotgun (WGS) entry which is preliminary data.</text>
</comment>
<proteinExistence type="predicted"/>
<sequence length="394" mass="44716">MAITGILPPLLFSLAFLLPAWWLYRHGRRVLFLAPAFTALLLTAATVAVYLEEVSHRQAVYDLETLLRELKRPDLYSGEGLRESEETLFLFSTASQALYRGRTYAPDRAAAADSLLRRMADWSVRYSNLPQWASSSDWDREVYFLAHAGAVLGHYQLATADETYEPYFQRIGRHLSDRMRRAHYKHLGSHGEENLLRPADNAAAIYTLTLYDQYYGEDFAATTRGEWTDYISKELHYAESRLPCAAFTTTNRCSIEPSAAATGLYICYRAAAVPGKVRDDIPYREWLHYFKRFSGNPFSLSIRPNMRKGQEARWCDAGLAPLECGRYEDAVGLWAAAEYGGGYTYFRLFFGTVFGRWFGAEPDYAALRTARRVKELTVVALRTIGETVNQSGAD</sequence>
<evidence type="ECO:0000313" key="3">
    <source>
        <dbReference type="Proteomes" id="UP000576209"/>
    </source>
</evidence>
<accession>A0A840E123</accession>
<dbReference type="AlphaFoldDB" id="A0A840E123"/>
<organism evidence="2 3">
    <name type="scientific">Neolewinella aquimaris</name>
    <dbReference type="NCBI Taxonomy" id="1835722"/>
    <lineage>
        <taxon>Bacteria</taxon>
        <taxon>Pseudomonadati</taxon>
        <taxon>Bacteroidota</taxon>
        <taxon>Saprospiria</taxon>
        <taxon>Saprospirales</taxon>
        <taxon>Lewinellaceae</taxon>
        <taxon>Neolewinella</taxon>
    </lineage>
</organism>
<protein>
    <submittedName>
        <fullName evidence="2">Uncharacterized protein</fullName>
    </submittedName>
</protein>
<keyword evidence="1" id="KW-0472">Membrane</keyword>
<evidence type="ECO:0000313" key="2">
    <source>
        <dbReference type="EMBL" id="MBB4077425.1"/>
    </source>
</evidence>
<reference evidence="2 3" key="1">
    <citation type="submission" date="2020-08" db="EMBL/GenBank/DDBJ databases">
        <title>Genomic Encyclopedia of Type Strains, Phase IV (KMG-IV): sequencing the most valuable type-strain genomes for metagenomic binning, comparative biology and taxonomic classification.</title>
        <authorList>
            <person name="Goeker M."/>
        </authorList>
    </citation>
    <scope>NUCLEOTIDE SEQUENCE [LARGE SCALE GENOMIC DNA]</scope>
    <source>
        <strain evidence="2 3">DSM 105137</strain>
    </source>
</reference>
<keyword evidence="3" id="KW-1185">Reference proteome</keyword>
<feature type="transmembrane region" description="Helical" evidence="1">
    <location>
        <begin position="31"/>
        <end position="51"/>
    </location>
</feature>